<accession>A0A1Y2EWA0</accession>
<evidence type="ECO:0000256" key="1">
    <source>
        <dbReference type="ARBA" id="ARBA00022614"/>
    </source>
</evidence>
<dbReference type="InterPro" id="IPR032675">
    <property type="entry name" value="LRR_dom_sf"/>
</dbReference>
<dbReference type="AlphaFoldDB" id="A0A1Y2EWA0"/>
<dbReference type="STRING" id="1754190.A0A1Y2EWA0"/>
<dbReference type="PANTHER" id="PTHR15454">
    <property type="entry name" value="NISCHARIN RELATED"/>
    <property type="match status" value="1"/>
</dbReference>
<feature type="compositionally biased region" description="Basic and acidic residues" evidence="3">
    <location>
        <begin position="523"/>
        <end position="537"/>
    </location>
</feature>
<dbReference type="EMBL" id="MCOG01000024">
    <property type="protein sequence ID" value="ORY75881.1"/>
    <property type="molecule type" value="Genomic_DNA"/>
</dbReference>
<comment type="caution">
    <text evidence="4">The sequence shown here is derived from an EMBL/GenBank/DDBJ whole genome shotgun (WGS) entry which is preliminary data.</text>
</comment>
<dbReference type="PANTHER" id="PTHR15454:SF19">
    <property type="entry name" value="LEUCINE-RICH REPEAT-CONTAINING PROTEIN 51"/>
    <property type="match status" value="1"/>
</dbReference>
<evidence type="ECO:0008006" key="6">
    <source>
        <dbReference type="Google" id="ProtNLM"/>
    </source>
</evidence>
<gene>
    <name evidence="4" type="ORF">LY90DRAFT_665755</name>
</gene>
<name>A0A1Y2EWA0_9FUNG</name>
<evidence type="ECO:0000313" key="4">
    <source>
        <dbReference type="EMBL" id="ORY75881.1"/>
    </source>
</evidence>
<dbReference type="Pfam" id="PF14580">
    <property type="entry name" value="LRR_9"/>
    <property type="match status" value="1"/>
</dbReference>
<feature type="region of interest" description="Disordered" evidence="3">
    <location>
        <begin position="421"/>
        <end position="443"/>
    </location>
</feature>
<protein>
    <recommendedName>
        <fullName evidence="6">L domain-like protein</fullName>
    </recommendedName>
</protein>
<evidence type="ECO:0000256" key="3">
    <source>
        <dbReference type="SAM" id="MobiDB-lite"/>
    </source>
</evidence>
<organism evidence="4 5">
    <name type="scientific">Neocallimastix californiae</name>
    <dbReference type="NCBI Taxonomy" id="1754190"/>
    <lineage>
        <taxon>Eukaryota</taxon>
        <taxon>Fungi</taxon>
        <taxon>Fungi incertae sedis</taxon>
        <taxon>Chytridiomycota</taxon>
        <taxon>Chytridiomycota incertae sedis</taxon>
        <taxon>Neocallimastigomycetes</taxon>
        <taxon>Neocallimastigales</taxon>
        <taxon>Neocallimastigaceae</taxon>
        <taxon>Neocallimastix</taxon>
    </lineage>
</organism>
<proteinExistence type="predicted"/>
<dbReference type="InterPro" id="IPR001611">
    <property type="entry name" value="Leu-rich_rpt"/>
</dbReference>
<dbReference type="SUPFAM" id="SSF52075">
    <property type="entry name" value="Outer arm dynein light chain 1"/>
    <property type="match status" value="1"/>
</dbReference>
<dbReference type="OrthoDB" id="433501at2759"/>
<sequence>MALSLELVENKYSSRKTSVSNAFIDQLYSIGVNKIFYRTYKNTNTKQRLLLKENNDKNNNEIKFPQIYNNFIVSNSDNILKKIQTTDPDVDFYENQKADFSNEIEEYKSLYKYYQKILSLGIVDIYIENQLSIYQYFKSLILINKNITYIDKNFKKFEKLQYLSLTGNYIKTIENLPTSIEKLHLNANLITEWPNFSGFNKLIHIGLSYNKISTFYSPLLKNMNSSLIPSTIISLDLSYNNFEDIVMILNVLTQIRNLKILSFMGNPIFLLPHYKQIIISKFNSITILDEKKINISEKEEYNDFYNLYQNETDLCLNVSIKSVINVDGPPEYNDEILEPGQGATEYVYSIKIILENFDCIETNEEIWNEENRSINFNYNNNIIHKADIKARDSFYSGIRFILNRKKYSYVKNQEKNIKNTEVEEKENVSSKKDKSKQKKKSKKLSQAEIDELKNFYTRTLMEEIEIYDVYIPLNSFLHGEKYIEDIYILNPLIDENILRRVEENTSNDKKKNKGSKKNNVNGKKGEKSKESENNKTKGKDKKKNISSKDIKETVEAENINLTKKISLSIKLN</sequence>
<evidence type="ECO:0000256" key="2">
    <source>
        <dbReference type="ARBA" id="ARBA00022737"/>
    </source>
</evidence>
<keyword evidence="5" id="KW-1185">Reference proteome</keyword>
<keyword evidence="2" id="KW-0677">Repeat</keyword>
<feature type="compositionally biased region" description="Basic residues" evidence="3">
    <location>
        <begin position="433"/>
        <end position="443"/>
    </location>
</feature>
<dbReference type="PROSITE" id="PS51450">
    <property type="entry name" value="LRR"/>
    <property type="match status" value="1"/>
</dbReference>
<keyword evidence="1" id="KW-0433">Leucine-rich repeat</keyword>
<feature type="region of interest" description="Disordered" evidence="3">
    <location>
        <begin position="504"/>
        <end position="549"/>
    </location>
</feature>
<dbReference type="Proteomes" id="UP000193920">
    <property type="component" value="Unassembled WGS sequence"/>
</dbReference>
<evidence type="ECO:0000313" key="5">
    <source>
        <dbReference type="Proteomes" id="UP000193920"/>
    </source>
</evidence>
<feature type="compositionally biased region" description="Basic and acidic residues" evidence="3">
    <location>
        <begin position="421"/>
        <end position="432"/>
    </location>
</feature>
<dbReference type="GO" id="GO:0005737">
    <property type="term" value="C:cytoplasm"/>
    <property type="evidence" value="ECO:0007669"/>
    <property type="project" value="TreeGrafter"/>
</dbReference>
<dbReference type="Gene3D" id="3.80.10.10">
    <property type="entry name" value="Ribonuclease Inhibitor"/>
    <property type="match status" value="1"/>
</dbReference>
<reference evidence="4 5" key="1">
    <citation type="submission" date="2016-08" db="EMBL/GenBank/DDBJ databases">
        <title>A Parts List for Fungal Cellulosomes Revealed by Comparative Genomics.</title>
        <authorList>
            <consortium name="DOE Joint Genome Institute"/>
            <person name="Haitjema C.H."/>
            <person name="Gilmore S.P."/>
            <person name="Henske J.K."/>
            <person name="Solomon K.V."/>
            <person name="De Groot R."/>
            <person name="Kuo A."/>
            <person name="Mondo S.J."/>
            <person name="Salamov A.A."/>
            <person name="Labutti K."/>
            <person name="Zhao Z."/>
            <person name="Chiniquy J."/>
            <person name="Barry K."/>
            <person name="Brewer H.M."/>
            <person name="Purvine S.O."/>
            <person name="Wright A.T."/>
            <person name="Boxma B."/>
            <person name="Van Alen T."/>
            <person name="Hackstein J.H."/>
            <person name="Baker S.E."/>
            <person name="Grigoriev I.V."/>
            <person name="O'Malley M.A."/>
        </authorList>
    </citation>
    <scope>NUCLEOTIDE SEQUENCE [LARGE SCALE GENOMIC DNA]</scope>
    <source>
        <strain evidence="4 5">G1</strain>
    </source>
</reference>